<evidence type="ECO:0000313" key="3">
    <source>
        <dbReference type="EMBL" id="TEY38613.1"/>
    </source>
</evidence>
<proteinExistence type="predicted"/>
<keyword evidence="4" id="KW-1185">Reference proteome</keyword>
<comment type="caution">
    <text evidence="3">The sequence shown here is derived from an EMBL/GenBank/DDBJ whole genome shotgun (WGS) entry which is preliminary data.</text>
</comment>
<evidence type="ECO:0000313" key="4">
    <source>
        <dbReference type="Proteomes" id="UP000297299"/>
    </source>
</evidence>
<accession>A0A4Y8CPQ0</accession>
<sequence length="219" mass="24783">MDEAINRGAVVDGDEDENLTSDDELGKLGNSAVVFRGNMNVEGQFTCEVDTAEDLSEHTLMPPESAPYTPPTKTKKLKQYLLYIFEDPAKIGKRLISKIQARRKEKCTLSIPSHGPFKRLPPTHLEPFFLFLAFLILIIAIAAPYIITYILTGWQKRQATSTQINFTVHWLCLGQSSGLFIAEFERHTRRIYWGWILLLGWFFIARSRLGVGYCGAGNI</sequence>
<evidence type="ECO:0000256" key="2">
    <source>
        <dbReference type="SAM" id="Phobius"/>
    </source>
</evidence>
<feature type="region of interest" description="Disordered" evidence="1">
    <location>
        <begin position="1"/>
        <end position="24"/>
    </location>
</feature>
<dbReference type="EMBL" id="PHWZ01000482">
    <property type="protein sequence ID" value="TEY38613.1"/>
    <property type="molecule type" value="Genomic_DNA"/>
</dbReference>
<keyword evidence="2" id="KW-0472">Membrane</keyword>
<gene>
    <name evidence="3" type="ORF">BOTCAL_0483g00050</name>
</gene>
<keyword evidence="2" id="KW-1133">Transmembrane helix</keyword>
<keyword evidence="2" id="KW-0812">Transmembrane</keyword>
<reference evidence="3 4" key="1">
    <citation type="submission" date="2017-11" db="EMBL/GenBank/DDBJ databases">
        <title>Comparative genomics of Botrytis spp.</title>
        <authorList>
            <person name="Valero-Jimenez C.A."/>
            <person name="Tapia P."/>
            <person name="Veloso J."/>
            <person name="Silva-Moreno E."/>
            <person name="Staats M."/>
            <person name="Valdes J.H."/>
            <person name="Van Kan J.A.L."/>
        </authorList>
    </citation>
    <scope>NUCLEOTIDE SEQUENCE [LARGE SCALE GENOMIC DNA]</scope>
    <source>
        <strain evidence="3 4">MUCL2830</strain>
    </source>
</reference>
<evidence type="ECO:0000256" key="1">
    <source>
        <dbReference type="SAM" id="MobiDB-lite"/>
    </source>
</evidence>
<dbReference type="OrthoDB" id="5406607at2759"/>
<protein>
    <submittedName>
        <fullName evidence="3">Uncharacterized protein</fullName>
    </submittedName>
</protein>
<name>A0A4Y8CPQ0_9HELO</name>
<feature type="transmembrane region" description="Helical" evidence="2">
    <location>
        <begin position="191"/>
        <end position="209"/>
    </location>
</feature>
<dbReference type="AlphaFoldDB" id="A0A4Y8CPQ0"/>
<feature type="transmembrane region" description="Helical" evidence="2">
    <location>
        <begin position="128"/>
        <end position="152"/>
    </location>
</feature>
<feature type="compositionally biased region" description="Acidic residues" evidence="1">
    <location>
        <begin position="12"/>
        <end position="23"/>
    </location>
</feature>
<organism evidence="3 4">
    <name type="scientific">Botryotinia calthae</name>
    <dbReference type="NCBI Taxonomy" id="38488"/>
    <lineage>
        <taxon>Eukaryota</taxon>
        <taxon>Fungi</taxon>
        <taxon>Dikarya</taxon>
        <taxon>Ascomycota</taxon>
        <taxon>Pezizomycotina</taxon>
        <taxon>Leotiomycetes</taxon>
        <taxon>Helotiales</taxon>
        <taxon>Sclerotiniaceae</taxon>
        <taxon>Botryotinia</taxon>
    </lineage>
</organism>
<dbReference type="Proteomes" id="UP000297299">
    <property type="component" value="Unassembled WGS sequence"/>
</dbReference>